<dbReference type="InterPro" id="IPR036388">
    <property type="entry name" value="WH-like_DNA-bd_sf"/>
</dbReference>
<dbReference type="RefSeq" id="WP_002443597.1">
    <property type="nucleotide sequence ID" value="NC_017910.1"/>
</dbReference>
<dbReference type="Pfam" id="PF17782">
    <property type="entry name" value="WHD_DprA"/>
    <property type="match status" value="1"/>
</dbReference>
<reference evidence="2 3" key="1">
    <citation type="journal article" date="2012" name="J. Bacteriol.">
        <title>Complete genome sequence of the B12-producing Shimwellia blattae strain DSM 4481, isolated from a cockroach.</title>
        <authorList>
            <person name="Brzuszkiewicz E."/>
            <person name="Waschkowitz T."/>
            <person name="Wiezer A."/>
            <person name="Daniel R."/>
        </authorList>
    </citation>
    <scope>NUCLEOTIDE SEQUENCE [LARGE SCALE GENOMIC DNA]</scope>
    <source>
        <strain evidence="3">ATCC 29907 / DSM 4481 / JCM 1650 / NBRC 105725 / CDC 9005-74</strain>
    </source>
</reference>
<name>I2B9J6_SHIBC</name>
<keyword evidence="3" id="KW-1185">Reference proteome</keyword>
<dbReference type="STRING" id="630626.EBL_c21090"/>
<accession>K6UV12</accession>
<proteinExistence type="predicted"/>
<organism evidence="2 3">
    <name type="scientific">Shimwellia blattae (strain ATCC 29907 / DSM 4481 / JCM 1650 / NBRC 105725 / CDC 9005-74)</name>
    <name type="common">Escherichia blattae</name>
    <dbReference type="NCBI Taxonomy" id="630626"/>
    <lineage>
        <taxon>Bacteria</taxon>
        <taxon>Pseudomonadati</taxon>
        <taxon>Pseudomonadota</taxon>
        <taxon>Gammaproteobacteria</taxon>
        <taxon>Enterobacterales</taxon>
        <taxon>Enterobacteriaceae</taxon>
        <taxon>Shimwellia</taxon>
    </lineage>
</organism>
<dbReference type="OrthoDB" id="6445577at2"/>
<dbReference type="InterPro" id="IPR041614">
    <property type="entry name" value="DprA_WH"/>
</dbReference>
<dbReference type="Proteomes" id="UP000001955">
    <property type="component" value="Chromosome"/>
</dbReference>
<evidence type="ECO:0000313" key="2">
    <source>
        <dbReference type="EMBL" id="AFJ47200.1"/>
    </source>
</evidence>
<dbReference type="HOGENOM" id="CLU_188299_0_0_6"/>
<evidence type="ECO:0000313" key="3">
    <source>
        <dbReference type="Proteomes" id="UP000001955"/>
    </source>
</evidence>
<gene>
    <name evidence="2" type="ordered locus">EBL_c21090</name>
</gene>
<dbReference type="EMBL" id="CP001560">
    <property type="protein sequence ID" value="AFJ47200.1"/>
    <property type="molecule type" value="Genomic_DNA"/>
</dbReference>
<dbReference type="AlphaFoldDB" id="I2B9J6"/>
<dbReference type="PATRIC" id="fig|630626.3.peg.2045"/>
<sequence>MFNEQGMTDVATAVLGFLHARKWTHIDDIARATGFSPARCQLILTQLELASLADNKDGQGMQFRRCTRRG</sequence>
<dbReference type="Gene3D" id="1.10.10.10">
    <property type="entry name" value="Winged helix-like DNA-binding domain superfamily/Winged helix DNA-binding domain"/>
    <property type="match status" value="1"/>
</dbReference>
<protein>
    <recommendedName>
        <fullName evidence="1">DprA winged helix domain-containing protein</fullName>
    </recommendedName>
</protein>
<dbReference type="KEGG" id="ebt:EBL_c21090"/>
<accession>I2B9J6</accession>
<evidence type="ECO:0000259" key="1">
    <source>
        <dbReference type="Pfam" id="PF17782"/>
    </source>
</evidence>
<feature type="domain" description="DprA winged helix" evidence="1">
    <location>
        <begin position="8"/>
        <end position="53"/>
    </location>
</feature>